<dbReference type="PROSITE" id="PS50850">
    <property type="entry name" value="MFS"/>
    <property type="match status" value="1"/>
</dbReference>
<name>A0A086Y883_9RHOB</name>
<dbReference type="GO" id="GO:0022857">
    <property type="term" value="F:transmembrane transporter activity"/>
    <property type="evidence" value="ECO:0007669"/>
    <property type="project" value="InterPro"/>
</dbReference>
<evidence type="ECO:0000256" key="4">
    <source>
        <dbReference type="ARBA" id="ARBA00022989"/>
    </source>
</evidence>
<comment type="subcellular location">
    <subcellularLocation>
        <location evidence="1">Cell membrane</location>
        <topology evidence="1">Multi-pass membrane protein</topology>
    </subcellularLocation>
</comment>
<evidence type="ECO:0000256" key="3">
    <source>
        <dbReference type="ARBA" id="ARBA00022692"/>
    </source>
</evidence>
<dbReference type="Pfam" id="PF07690">
    <property type="entry name" value="MFS_1"/>
    <property type="match status" value="1"/>
</dbReference>
<protein>
    <submittedName>
        <fullName evidence="6">MFS transporter</fullName>
    </submittedName>
</protein>
<dbReference type="InterPro" id="IPR050189">
    <property type="entry name" value="MFS_Efflux_Transporters"/>
</dbReference>
<evidence type="ECO:0000256" key="1">
    <source>
        <dbReference type="ARBA" id="ARBA00004651"/>
    </source>
</evidence>
<organism evidence="6 7">
    <name type="scientific">Haematobacter massiliensis</name>
    <dbReference type="NCBI Taxonomy" id="195105"/>
    <lineage>
        <taxon>Bacteria</taxon>
        <taxon>Pseudomonadati</taxon>
        <taxon>Pseudomonadota</taxon>
        <taxon>Alphaproteobacteria</taxon>
        <taxon>Rhodobacterales</taxon>
        <taxon>Paracoccaceae</taxon>
        <taxon>Haematobacter</taxon>
    </lineage>
</organism>
<dbReference type="InterPro" id="IPR011701">
    <property type="entry name" value="MFS"/>
</dbReference>
<dbReference type="CDD" id="cd17324">
    <property type="entry name" value="MFS_NepI_like"/>
    <property type="match status" value="1"/>
</dbReference>
<dbReference type="eggNOG" id="COG2814">
    <property type="taxonomic scope" value="Bacteria"/>
</dbReference>
<keyword evidence="3" id="KW-0812">Transmembrane</keyword>
<keyword evidence="7" id="KW-1185">Reference proteome</keyword>
<dbReference type="SUPFAM" id="SSF103473">
    <property type="entry name" value="MFS general substrate transporter"/>
    <property type="match status" value="1"/>
</dbReference>
<dbReference type="STRING" id="195105.CN97_13085"/>
<evidence type="ECO:0000313" key="7">
    <source>
        <dbReference type="Proteomes" id="UP000028826"/>
    </source>
</evidence>
<dbReference type="OrthoDB" id="9788453at2"/>
<keyword evidence="4" id="KW-1133">Transmembrane helix</keyword>
<keyword evidence="5" id="KW-0472">Membrane</keyword>
<dbReference type="Gene3D" id="1.20.1250.20">
    <property type="entry name" value="MFS general substrate transporter like domains"/>
    <property type="match status" value="1"/>
</dbReference>
<dbReference type="RefSeq" id="WP_035709054.1">
    <property type="nucleotide sequence ID" value="NZ_CAMIFG010000007.1"/>
</dbReference>
<evidence type="ECO:0000313" key="6">
    <source>
        <dbReference type="EMBL" id="KFI30483.1"/>
    </source>
</evidence>
<accession>A0A086Y883</accession>
<dbReference type="PANTHER" id="PTHR43124:SF3">
    <property type="entry name" value="CHLORAMPHENICOL EFFLUX PUMP RV0191"/>
    <property type="match status" value="1"/>
</dbReference>
<dbReference type="GO" id="GO:0005886">
    <property type="term" value="C:plasma membrane"/>
    <property type="evidence" value="ECO:0007669"/>
    <property type="project" value="UniProtKB-SubCell"/>
</dbReference>
<dbReference type="InterPro" id="IPR020846">
    <property type="entry name" value="MFS_dom"/>
</dbReference>
<dbReference type="PANTHER" id="PTHR43124">
    <property type="entry name" value="PURINE EFFLUX PUMP PBUE"/>
    <property type="match status" value="1"/>
</dbReference>
<reference evidence="6 7" key="1">
    <citation type="submission" date="2014-03" db="EMBL/GenBank/DDBJ databases">
        <title>Genome of Haematobacter massiliensis CCUG 47968.</title>
        <authorList>
            <person name="Wang D."/>
            <person name="Wang G."/>
        </authorList>
    </citation>
    <scope>NUCLEOTIDE SEQUENCE [LARGE SCALE GENOMIC DNA]</scope>
    <source>
        <strain evidence="6 7">CCUG 47968</strain>
    </source>
</reference>
<proteinExistence type="predicted"/>
<gene>
    <name evidence="6" type="ORF">CN97_13085</name>
</gene>
<dbReference type="AlphaFoldDB" id="A0A086Y883"/>
<evidence type="ECO:0000256" key="2">
    <source>
        <dbReference type="ARBA" id="ARBA00022475"/>
    </source>
</evidence>
<dbReference type="EMBL" id="JGYG01000003">
    <property type="protein sequence ID" value="KFI30483.1"/>
    <property type="molecule type" value="Genomic_DNA"/>
</dbReference>
<comment type="caution">
    <text evidence="6">The sequence shown here is derived from an EMBL/GenBank/DDBJ whole genome shotgun (WGS) entry which is preliminary data.</text>
</comment>
<sequence>MTDSLTIAQAPVRLVLFALAMGGFAIGTTEFAAMSLVPYFSPALGIDAATASHVISAYALGVVVGAPVLAVLGARMPRKRLLLILMAVFGIANVAAALSPSYPVMLLFRFLAGLPHGAYFGVASLMAASLVPPNRRTWAVSMLMIGLTIATVLGVPMANVMGQTIGWRWGFGVVGVLALLTFGLILRLAPDPPADPAANPLRELSALGNRQVWLTLLTGAVGFGGLFAVYTYVASTLLTVTMAPEWAVPIVFMVFGLGMTAGTLIVGRIADRGLMATAAGILIFSAAMLFLYPFSVHSLWTIAPCVFLIGAGGSLGLVLQTRLMDVAGDAQTLAAALNHSAFNAANALGPWLAAMVLTAGYGFPASGFVGGALALGGLLLLGVTVWDARRSERRSGVACSVQPCE</sequence>
<dbReference type="InterPro" id="IPR036259">
    <property type="entry name" value="MFS_trans_sf"/>
</dbReference>
<dbReference type="Proteomes" id="UP000028826">
    <property type="component" value="Unassembled WGS sequence"/>
</dbReference>
<keyword evidence="2" id="KW-1003">Cell membrane</keyword>
<evidence type="ECO:0000256" key="5">
    <source>
        <dbReference type="ARBA" id="ARBA00023136"/>
    </source>
</evidence>